<gene>
    <name evidence="7" type="ORF">HF519_01505</name>
</gene>
<dbReference type="Pfam" id="PF06803">
    <property type="entry name" value="DUF1232"/>
    <property type="match status" value="1"/>
</dbReference>
<keyword evidence="4 5" id="KW-0472">Membrane</keyword>
<dbReference type="InterPro" id="IPR010652">
    <property type="entry name" value="DUF1232"/>
</dbReference>
<evidence type="ECO:0000256" key="3">
    <source>
        <dbReference type="ARBA" id="ARBA00022989"/>
    </source>
</evidence>
<dbReference type="GO" id="GO:0012505">
    <property type="term" value="C:endomembrane system"/>
    <property type="evidence" value="ECO:0007669"/>
    <property type="project" value="UniProtKB-SubCell"/>
</dbReference>
<keyword evidence="3 5" id="KW-1133">Transmembrane helix</keyword>
<organism evidence="7 8">
    <name type="scientific">Pseudonocardia bannensis</name>
    <dbReference type="NCBI Taxonomy" id="630973"/>
    <lineage>
        <taxon>Bacteria</taxon>
        <taxon>Bacillati</taxon>
        <taxon>Actinomycetota</taxon>
        <taxon>Actinomycetes</taxon>
        <taxon>Pseudonocardiales</taxon>
        <taxon>Pseudonocardiaceae</taxon>
        <taxon>Pseudonocardia</taxon>
    </lineage>
</organism>
<evidence type="ECO:0000256" key="4">
    <source>
        <dbReference type="ARBA" id="ARBA00023136"/>
    </source>
</evidence>
<dbReference type="Proteomes" id="UP000586918">
    <property type="component" value="Unassembled WGS sequence"/>
</dbReference>
<keyword evidence="8" id="KW-1185">Reference proteome</keyword>
<protein>
    <submittedName>
        <fullName evidence="7">DUF1232 domain-containing protein</fullName>
    </submittedName>
</protein>
<sequence length="103" mass="11098">MQSRRPGAPGLGDRLRALPRMLGGAVSGRYPEMTRGRLALFVLAVAYLVSPVDIVPEAVLALLGLADDAVVALWLGGAFLGETQRFLDWERSRAMIVEQAPPL</sequence>
<evidence type="ECO:0000259" key="6">
    <source>
        <dbReference type="Pfam" id="PF06803"/>
    </source>
</evidence>
<name>A0A848DCH2_9PSEU</name>
<accession>A0A848DCH2</accession>
<evidence type="ECO:0000256" key="1">
    <source>
        <dbReference type="ARBA" id="ARBA00004127"/>
    </source>
</evidence>
<comment type="subcellular location">
    <subcellularLocation>
        <location evidence="1">Endomembrane system</location>
        <topology evidence="1">Multi-pass membrane protein</topology>
    </subcellularLocation>
</comment>
<keyword evidence="2 5" id="KW-0812">Transmembrane</keyword>
<evidence type="ECO:0000256" key="5">
    <source>
        <dbReference type="SAM" id="Phobius"/>
    </source>
</evidence>
<proteinExistence type="predicted"/>
<feature type="transmembrane region" description="Helical" evidence="5">
    <location>
        <begin position="61"/>
        <end position="81"/>
    </location>
</feature>
<dbReference type="EMBL" id="JAAXKZ010000003">
    <property type="protein sequence ID" value="NMH90290.1"/>
    <property type="molecule type" value="Genomic_DNA"/>
</dbReference>
<evidence type="ECO:0000256" key="2">
    <source>
        <dbReference type="ARBA" id="ARBA00022692"/>
    </source>
</evidence>
<comment type="caution">
    <text evidence="7">The sequence shown here is derived from an EMBL/GenBank/DDBJ whole genome shotgun (WGS) entry which is preliminary data.</text>
</comment>
<reference evidence="7 8" key="1">
    <citation type="submission" date="2020-04" db="EMBL/GenBank/DDBJ databases">
        <authorList>
            <person name="Klaysubun C."/>
            <person name="Duangmal K."/>
            <person name="Lipun K."/>
        </authorList>
    </citation>
    <scope>NUCLEOTIDE SEQUENCE [LARGE SCALE GENOMIC DNA]</scope>
    <source>
        <strain evidence="7 8">DSM 45300</strain>
    </source>
</reference>
<feature type="transmembrane region" description="Helical" evidence="5">
    <location>
        <begin position="38"/>
        <end position="55"/>
    </location>
</feature>
<evidence type="ECO:0000313" key="8">
    <source>
        <dbReference type="Proteomes" id="UP000586918"/>
    </source>
</evidence>
<feature type="domain" description="DUF1232" evidence="6">
    <location>
        <begin position="38"/>
        <end position="74"/>
    </location>
</feature>
<evidence type="ECO:0000313" key="7">
    <source>
        <dbReference type="EMBL" id="NMH90290.1"/>
    </source>
</evidence>
<dbReference type="AlphaFoldDB" id="A0A848DCH2"/>